<proteinExistence type="predicted"/>
<sequence length="69" mass="8497">MCQHRGTSWKANHWLWEWGQLAQLYTITYNQRLEAQKVQYMKQLQGKYRYVRQAVLLDWLKKLLEKQGI</sequence>
<accession>A0ACB0YAU3</accession>
<keyword evidence="2" id="KW-1185">Reference proteome</keyword>
<name>A0ACB0YAU3_MELEN</name>
<protein>
    <submittedName>
        <fullName evidence="1">Uncharacterized protein</fullName>
    </submittedName>
</protein>
<evidence type="ECO:0000313" key="1">
    <source>
        <dbReference type="EMBL" id="CAK5038563.1"/>
    </source>
</evidence>
<evidence type="ECO:0000313" key="2">
    <source>
        <dbReference type="Proteomes" id="UP001497535"/>
    </source>
</evidence>
<gene>
    <name evidence="1" type="ORF">MENTE1834_LOCUS9656</name>
</gene>
<organism evidence="1 2">
    <name type="scientific">Meloidogyne enterolobii</name>
    <name type="common">Root-knot nematode worm</name>
    <name type="synonym">Meloidogyne mayaguensis</name>
    <dbReference type="NCBI Taxonomy" id="390850"/>
    <lineage>
        <taxon>Eukaryota</taxon>
        <taxon>Metazoa</taxon>
        <taxon>Ecdysozoa</taxon>
        <taxon>Nematoda</taxon>
        <taxon>Chromadorea</taxon>
        <taxon>Rhabditida</taxon>
        <taxon>Tylenchina</taxon>
        <taxon>Tylenchomorpha</taxon>
        <taxon>Tylenchoidea</taxon>
        <taxon>Meloidogynidae</taxon>
        <taxon>Meloidogyninae</taxon>
        <taxon>Meloidogyne</taxon>
    </lineage>
</organism>
<dbReference type="Proteomes" id="UP001497535">
    <property type="component" value="Unassembled WGS sequence"/>
</dbReference>
<dbReference type="EMBL" id="CAVMJV010000009">
    <property type="protein sequence ID" value="CAK5038563.1"/>
    <property type="molecule type" value="Genomic_DNA"/>
</dbReference>
<comment type="caution">
    <text evidence="1">The sequence shown here is derived from an EMBL/GenBank/DDBJ whole genome shotgun (WGS) entry which is preliminary data.</text>
</comment>
<reference evidence="1" key="1">
    <citation type="submission" date="2023-11" db="EMBL/GenBank/DDBJ databases">
        <authorList>
            <person name="Poullet M."/>
        </authorList>
    </citation>
    <scope>NUCLEOTIDE SEQUENCE</scope>
    <source>
        <strain evidence="1">E1834</strain>
    </source>
</reference>